<keyword evidence="3" id="KW-1185">Reference proteome</keyword>
<dbReference type="InParanoid" id="A0A409X0U7"/>
<dbReference type="Proteomes" id="UP000283269">
    <property type="component" value="Unassembled WGS sequence"/>
</dbReference>
<evidence type="ECO:0000313" key="3">
    <source>
        <dbReference type="Proteomes" id="UP000283269"/>
    </source>
</evidence>
<evidence type="ECO:0000313" key="2">
    <source>
        <dbReference type="EMBL" id="PPQ84352.1"/>
    </source>
</evidence>
<sequence>MTSKLLGSVIRGTLNFIMPASPSIDEHSVLVNETGTASARTKSAEEFQTRSYQTWERKGRQQERNSKQGTVTRKAVEGTIASKISSGRASPSCIKDHTRKRKAAAQESAKELARDVEALREQLRSSQKDLLDANLKFTNAKKRIRTLEGEKHSLADQYKTAEQIHADRLKTARGRLADLEARNRKQEEELQILREKVRVADEKNHNLGKLLEERTADFKGTQTFMTTAAHIPPLRSSAWSIP</sequence>
<dbReference type="EMBL" id="NHYD01002888">
    <property type="protein sequence ID" value="PPQ84352.1"/>
    <property type="molecule type" value="Genomic_DNA"/>
</dbReference>
<evidence type="ECO:0000256" key="1">
    <source>
        <dbReference type="SAM" id="MobiDB-lite"/>
    </source>
</evidence>
<feature type="compositionally biased region" description="Basic and acidic residues" evidence="1">
    <location>
        <begin position="55"/>
        <end position="66"/>
    </location>
</feature>
<reference evidence="2 3" key="1">
    <citation type="journal article" date="2018" name="Evol. Lett.">
        <title>Horizontal gene cluster transfer increased hallucinogenic mushroom diversity.</title>
        <authorList>
            <person name="Reynolds H.T."/>
            <person name="Vijayakumar V."/>
            <person name="Gluck-Thaler E."/>
            <person name="Korotkin H.B."/>
            <person name="Matheny P.B."/>
            <person name="Slot J.C."/>
        </authorList>
    </citation>
    <scope>NUCLEOTIDE SEQUENCE [LARGE SCALE GENOMIC DNA]</scope>
    <source>
        <strain evidence="2 3">2631</strain>
    </source>
</reference>
<organism evidence="2 3">
    <name type="scientific">Psilocybe cyanescens</name>
    <dbReference type="NCBI Taxonomy" id="93625"/>
    <lineage>
        <taxon>Eukaryota</taxon>
        <taxon>Fungi</taxon>
        <taxon>Dikarya</taxon>
        <taxon>Basidiomycota</taxon>
        <taxon>Agaricomycotina</taxon>
        <taxon>Agaricomycetes</taxon>
        <taxon>Agaricomycetidae</taxon>
        <taxon>Agaricales</taxon>
        <taxon>Agaricineae</taxon>
        <taxon>Strophariaceae</taxon>
        <taxon>Psilocybe</taxon>
    </lineage>
</organism>
<protein>
    <submittedName>
        <fullName evidence="2">Uncharacterized protein</fullName>
    </submittedName>
</protein>
<proteinExistence type="predicted"/>
<accession>A0A409X0U7</accession>
<gene>
    <name evidence="2" type="ORF">CVT25_013248</name>
</gene>
<name>A0A409X0U7_PSICY</name>
<comment type="caution">
    <text evidence="2">The sequence shown here is derived from an EMBL/GenBank/DDBJ whole genome shotgun (WGS) entry which is preliminary data.</text>
</comment>
<feature type="region of interest" description="Disordered" evidence="1">
    <location>
        <begin position="53"/>
        <end position="108"/>
    </location>
</feature>
<dbReference type="STRING" id="93625.A0A409X0U7"/>
<dbReference type="AlphaFoldDB" id="A0A409X0U7"/>